<evidence type="ECO:0000256" key="1">
    <source>
        <dbReference type="SAM" id="MobiDB-lite"/>
    </source>
</evidence>
<proteinExistence type="predicted"/>
<reference evidence="2" key="2">
    <citation type="submission" date="2020-05" db="UniProtKB">
        <authorList>
            <consortium name="EnsemblMetazoa"/>
        </authorList>
    </citation>
    <scope>IDENTIFICATION</scope>
    <source>
        <strain evidence="2">IAEA</strain>
    </source>
</reference>
<name>A0A1A9WIL7_9MUSC</name>
<sequence>MDKGNESCEDEKAASSNKCANESTKRRLKALAWRQQQNADAIDGEEKYDEMKNSREEEKKRKHFWDKCEEGSLRAPLRIGSRKQKDEISKQNIDTKKSAQQPRNERKGSTEEKPSGSNRRSTK</sequence>
<feature type="compositionally biased region" description="Basic and acidic residues" evidence="1">
    <location>
        <begin position="1"/>
        <end position="13"/>
    </location>
</feature>
<dbReference type="VEuPathDB" id="VectorBase:GBRI021133"/>
<feature type="compositionally biased region" description="Basic and acidic residues" evidence="1">
    <location>
        <begin position="83"/>
        <end position="114"/>
    </location>
</feature>
<evidence type="ECO:0000313" key="3">
    <source>
        <dbReference type="Proteomes" id="UP000091820"/>
    </source>
</evidence>
<feature type="region of interest" description="Disordered" evidence="1">
    <location>
        <begin position="1"/>
        <end position="123"/>
    </location>
</feature>
<feature type="compositionally biased region" description="Basic and acidic residues" evidence="1">
    <location>
        <begin position="49"/>
        <end position="72"/>
    </location>
</feature>
<accession>A0A1A9WIL7</accession>
<dbReference type="EnsemblMetazoa" id="GBRI021133-RA">
    <property type="protein sequence ID" value="GBRI021133-PA"/>
    <property type="gene ID" value="GBRI021133"/>
</dbReference>
<protein>
    <submittedName>
        <fullName evidence="2">Uncharacterized protein</fullName>
    </submittedName>
</protein>
<dbReference type="AlphaFoldDB" id="A0A1A9WIL7"/>
<keyword evidence="3" id="KW-1185">Reference proteome</keyword>
<evidence type="ECO:0000313" key="2">
    <source>
        <dbReference type="EnsemblMetazoa" id="GBRI021133-PA"/>
    </source>
</evidence>
<reference evidence="3" key="1">
    <citation type="submission" date="2014-03" db="EMBL/GenBank/DDBJ databases">
        <authorList>
            <person name="Aksoy S."/>
            <person name="Warren W."/>
            <person name="Wilson R.K."/>
        </authorList>
    </citation>
    <scope>NUCLEOTIDE SEQUENCE [LARGE SCALE GENOMIC DNA]</scope>
    <source>
        <strain evidence="3">IAEA</strain>
    </source>
</reference>
<organism evidence="2 3">
    <name type="scientific">Glossina brevipalpis</name>
    <dbReference type="NCBI Taxonomy" id="37001"/>
    <lineage>
        <taxon>Eukaryota</taxon>
        <taxon>Metazoa</taxon>
        <taxon>Ecdysozoa</taxon>
        <taxon>Arthropoda</taxon>
        <taxon>Hexapoda</taxon>
        <taxon>Insecta</taxon>
        <taxon>Pterygota</taxon>
        <taxon>Neoptera</taxon>
        <taxon>Endopterygota</taxon>
        <taxon>Diptera</taxon>
        <taxon>Brachycera</taxon>
        <taxon>Muscomorpha</taxon>
        <taxon>Hippoboscoidea</taxon>
        <taxon>Glossinidae</taxon>
        <taxon>Glossina</taxon>
    </lineage>
</organism>
<dbReference type="Proteomes" id="UP000091820">
    <property type="component" value="Unassembled WGS sequence"/>
</dbReference>